<name>A0A0B5Q3N5_CLOBE</name>
<sequence>MNNKDEIESKIIIEININNNNELLYKLNKISTQLEMTLSEIIEKSIIKLSNDIEFVRSLRS</sequence>
<reference evidence="2" key="1">
    <citation type="submission" date="2014-12" db="EMBL/GenBank/DDBJ databases">
        <title>Genome sequence of Clostridium beijerinckii strain 59B.</title>
        <authorList>
            <person name="Little G.T."/>
            <person name="Minton N.P."/>
        </authorList>
    </citation>
    <scope>NUCLEOTIDE SEQUENCE [LARGE SCALE GENOMIC DNA]</scope>
    <source>
        <strain evidence="2">59B</strain>
    </source>
</reference>
<dbReference type="STRING" id="1520.LF65_00088"/>
<dbReference type="RefSeq" id="WP_041893372.1">
    <property type="nucleotide sequence ID" value="NZ_CP010086.2"/>
</dbReference>
<evidence type="ECO:0000313" key="1">
    <source>
        <dbReference type="EMBL" id="AJG96779.1"/>
    </source>
</evidence>
<organism evidence="1 2">
    <name type="scientific">Clostridium beijerinckii</name>
    <name type="common">Clostridium MP</name>
    <dbReference type="NCBI Taxonomy" id="1520"/>
    <lineage>
        <taxon>Bacteria</taxon>
        <taxon>Bacillati</taxon>
        <taxon>Bacillota</taxon>
        <taxon>Clostridia</taxon>
        <taxon>Eubacteriales</taxon>
        <taxon>Clostridiaceae</taxon>
        <taxon>Clostridium</taxon>
    </lineage>
</organism>
<proteinExistence type="predicted"/>
<dbReference type="EMBL" id="CP010086">
    <property type="protein sequence ID" value="AJG96779.1"/>
    <property type="molecule type" value="Genomic_DNA"/>
</dbReference>
<dbReference type="KEGG" id="cbei:LF65_00088"/>
<dbReference type="AlphaFoldDB" id="A0A0B5Q3N5"/>
<accession>A0A0B5Q3N5</accession>
<gene>
    <name evidence="1" type="ORF">LF65_00088</name>
</gene>
<dbReference type="Proteomes" id="UP000031866">
    <property type="component" value="Chromosome"/>
</dbReference>
<evidence type="ECO:0000313" key="2">
    <source>
        <dbReference type="Proteomes" id="UP000031866"/>
    </source>
</evidence>
<protein>
    <submittedName>
        <fullName evidence="1">Uncharacterized protein</fullName>
    </submittedName>
</protein>